<name>A0ACC0GQH9_9ERIC</name>
<evidence type="ECO:0000313" key="2">
    <source>
        <dbReference type="Proteomes" id="UP001060215"/>
    </source>
</evidence>
<accession>A0ACC0GQH9</accession>
<keyword evidence="2" id="KW-1185">Reference proteome</keyword>
<comment type="caution">
    <text evidence="1">The sequence shown here is derived from an EMBL/GenBank/DDBJ whole genome shotgun (WGS) entry which is preliminary data.</text>
</comment>
<dbReference type="EMBL" id="CM045766">
    <property type="protein sequence ID" value="KAI8003254.1"/>
    <property type="molecule type" value="Genomic_DNA"/>
</dbReference>
<gene>
    <name evidence="1" type="ORF">LOK49_LG08G00803</name>
</gene>
<evidence type="ECO:0000313" key="1">
    <source>
        <dbReference type="EMBL" id="KAI8003254.1"/>
    </source>
</evidence>
<reference evidence="1 2" key="1">
    <citation type="journal article" date="2022" name="Plant J.">
        <title>Chromosome-level genome of Camellia lanceoleosa provides a valuable resource for understanding genome evolution and self-incompatibility.</title>
        <authorList>
            <person name="Gong W."/>
            <person name="Xiao S."/>
            <person name="Wang L."/>
            <person name="Liao Z."/>
            <person name="Chang Y."/>
            <person name="Mo W."/>
            <person name="Hu G."/>
            <person name="Li W."/>
            <person name="Zhao G."/>
            <person name="Zhu H."/>
            <person name="Hu X."/>
            <person name="Ji K."/>
            <person name="Xiang X."/>
            <person name="Song Q."/>
            <person name="Yuan D."/>
            <person name="Jin S."/>
            <person name="Zhang L."/>
        </authorList>
    </citation>
    <scope>NUCLEOTIDE SEQUENCE [LARGE SCALE GENOMIC DNA]</scope>
    <source>
        <strain evidence="1">SQ_2022a</strain>
    </source>
</reference>
<proteinExistence type="predicted"/>
<sequence>MNTVMFFPQIRQTEEEHHDDLTRANDLAAVVLQFVVWFHSCRSNDVTRRWWLDLSTAKSHPFSLTTTASPPSTWFSSAASASSPPASFKEKATDPPSSPNSIHTDLSLLSLSRSGEGDVSMVLDLRCGRSGSVVDLCTVKRALLGDDGSSFPWKWVWLVGVLTKCADAAVAGSCCCCLGAAEAGFKGLLLQNVAAAGCAVAGRVQLPCGCVLLLM</sequence>
<dbReference type="Proteomes" id="UP001060215">
    <property type="component" value="Chromosome 9"/>
</dbReference>
<protein>
    <submittedName>
        <fullName evidence="1">Uncharacterized protein</fullName>
    </submittedName>
</protein>
<organism evidence="1 2">
    <name type="scientific">Camellia lanceoleosa</name>
    <dbReference type="NCBI Taxonomy" id="1840588"/>
    <lineage>
        <taxon>Eukaryota</taxon>
        <taxon>Viridiplantae</taxon>
        <taxon>Streptophyta</taxon>
        <taxon>Embryophyta</taxon>
        <taxon>Tracheophyta</taxon>
        <taxon>Spermatophyta</taxon>
        <taxon>Magnoliopsida</taxon>
        <taxon>eudicotyledons</taxon>
        <taxon>Gunneridae</taxon>
        <taxon>Pentapetalae</taxon>
        <taxon>asterids</taxon>
        <taxon>Ericales</taxon>
        <taxon>Theaceae</taxon>
        <taxon>Camellia</taxon>
    </lineage>
</organism>